<proteinExistence type="predicted"/>
<organism evidence="4 5">
    <name type="scientific">Micromonas commoda (strain RCC299 / NOUM17 / CCMP2709)</name>
    <name type="common">Picoplanktonic green alga</name>
    <dbReference type="NCBI Taxonomy" id="296587"/>
    <lineage>
        <taxon>Eukaryota</taxon>
        <taxon>Viridiplantae</taxon>
        <taxon>Chlorophyta</taxon>
        <taxon>Mamiellophyceae</taxon>
        <taxon>Mamiellales</taxon>
        <taxon>Mamiellaceae</taxon>
        <taxon>Micromonas</taxon>
    </lineage>
</organism>
<feature type="transmembrane region" description="Helical" evidence="2">
    <location>
        <begin position="41"/>
        <end position="61"/>
    </location>
</feature>
<evidence type="ECO:0000313" key="5">
    <source>
        <dbReference type="Proteomes" id="UP000002009"/>
    </source>
</evidence>
<feature type="domain" description="Domain of unknown function at the cortex 1" evidence="3">
    <location>
        <begin position="361"/>
        <end position="595"/>
    </location>
</feature>
<dbReference type="PANTHER" id="PTHR34826:SF2">
    <property type="entry name" value="UPF0590 PROTEIN C409.17C"/>
    <property type="match status" value="1"/>
</dbReference>
<evidence type="ECO:0000256" key="1">
    <source>
        <dbReference type="SAM" id="MobiDB-lite"/>
    </source>
</evidence>
<dbReference type="Pfam" id="PF08588">
    <property type="entry name" value="Duc1"/>
    <property type="match status" value="1"/>
</dbReference>
<dbReference type="PANTHER" id="PTHR34826">
    <property type="entry name" value="UPF0590 PROTEIN C409.17C"/>
    <property type="match status" value="1"/>
</dbReference>
<dbReference type="InterPro" id="IPR013897">
    <property type="entry name" value="Duc1"/>
</dbReference>
<reference evidence="4 5" key="1">
    <citation type="journal article" date="2009" name="Science">
        <title>Green evolution and dynamic adaptations revealed by genomes of the marine picoeukaryotes Micromonas.</title>
        <authorList>
            <person name="Worden A.Z."/>
            <person name="Lee J.H."/>
            <person name="Mock T."/>
            <person name="Rouze P."/>
            <person name="Simmons M.P."/>
            <person name="Aerts A.L."/>
            <person name="Allen A.E."/>
            <person name="Cuvelier M.L."/>
            <person name="Derelle E."/>
            <person name="Everett M.V."/>
            <person name="Foulon E."/>
            <person name="Grimwood J."/>
            <person name="Gundlach H."/>
            <person name="Henrissat B."/>
            <person name="Napoli C."/>
            <person name="McDonald S.M."/>
            <person name="Parker M.S."/>
            <person name="Rombauts S."/>
            <person name="Salamov A."/>
            <person name="Von Dassow P."/>
            <person name="Badger J.H."/>
            <person name="Coutinho P.M."/>
            <person name="Demir E."/>
            <person name="Dubchak I."/>
            <person name="Gentemann C."/>
            <person name="Eikrem W."/>
            <person name="Gready J.E."/>
            <person name="John U."/>
            <person name="Lanier W."/>
            <person name="Lindquist E.A."/>
            <person name="Lucas S."/>
            <person name="Mayer K.F."/>
            <person name="Moreau H."/>
            <person name="Not F."/>
            <person name="Otillar R."/>
            <person name="Panaud O."/>
            <person name="Pangilinan J."/>
            <person name="Paulsen I."/>
            <person name="Piegu B."/>
            <person name="Poliakov A."/>
            <person name="Robbens S."/>
            <person name="Schmutz J."/>
            <person name="Toulza E."/>
            <person name="Wyss T."/>
            <person name="Zelensky A."/>
            <person name="Zhou K."/>
            <person name="Armbrust E.V."/>
            <person name="Bhattacharya D."/>
            <person name="Goodenough U.W."/>
            <person name="Van de Peer Y."/>
            <person name="Grigoriev I.V."/>
        </authorList>
    </citation>
    <scope>NUCLEOTIDE SEQUENCE [LARGE SCALE GENOMIC DNA]</scope>
    <source>
        <strain evidence="5">RCC299 / NOUM17</strain>
    </source>
</reference>
<evidence type="ECO:0000259" key="3">
    <source>
        <dbReference type="Pfam" id="PF08588"/>
    </source>
</evidence>
<feature type="region of interest" description="Disordered" evidence="1">
    <location>
        <begin position="125"/>
        <end position="185"/>
    </location>
</feature>
<feature type="transmembrane region" description="Helical" evidence="2">
    <location>
        <begin position="12"/>
        <end position="34"/>
    </location>
</feature>
<gene>
    <name evidence="4" type="ORF">MICPUN_61539</name>
</gene>
<feature type="compositionally biased region" description="Basic and acidic residues" evidence="1">
    <location>
        <begin position="166"/>
        <end position="185"/>
    </location>
</feature>
<dbReference type="RefSeq" id="XP_002504706.1">
    <property type="nucleotide sequence ID" value="XM_002504660.1"/>
</dbReference>
<accession>C1ECU0</accession>
<dbReference type="KEGG" id="mis:MICPUN_61539"/>
<feature type="region of interest" description="Disordered" evidence="1">
    <location>
        <begin position="333"/>
        <end position="362"/>
    </location>
</feature>
<dbReference type="EMBL" id="CP001329">
    <property type="protein sequence ID" value="ACO65964.1"/>
    <property type="molecule type" value="Genomic_DNA"/>
</dbReference>
<feature type="compositionally biased region" description="Gly residues" evidence="1">
    <location>
        <begin position="340"/>
        <end position="352"/>
    </location>
</feature>
<evidence type="ECO:0000256" key="2">
    <source>
        <dbReference type="SAM" id="Phobius"/>
    </source>
</evidence>
<evidence type="ECO:0000313" key="4">
    <source>
        <dbReference type="EMBL" id="ACO65964.1"/>
    </source>
</evidence>
<feature type="compositionally biased region" description="Acidic residues" evidence="1">
    <location>
        <begin position="126"/>
        <end position="143"/>
    </location>
</feature>
<dbReference type="InParanoid" id="C1ECU0"/>
<dbReference type="AlphaFoldDB" id="C1ECU0"/>
<name>C1ECU0_MICCC</name>
<sequence>MGDPAVAALRGAFSALELIVGITLGVLSPVVDACGRRARVLYRWAHFIVGCLIALLGSVALSAALAVPAWTTFAVVATLWWSVFLPTEDLVAMHRVGHVSPAYVRFALLALADVVGARDVHKTYVDDSDDESEEDGPVSDDEGNPTVAGSSPGKGAPATRPVGSHPARDASDDSPSKWREAERLRDRKLRADKRKRAVLYRQVNRHVMVPLRVAMRAILRWQGLIAREEEERLELERLRREARAASGGKSDDFGKDKAVKRRVLPHPSTWPHRPVFVRFNPRADKQRALGGWATRWGPDLTTKVKTLRELEEDERVREELESVANGAATVFESTDWDANGGRGDAGGGGGAGSKAPSKVPSPVDTCCPVNTETWMNFESELFVGKIVCRFKGIGCPANPAAVKTKEDFFKTQKRCTFQVLVQGRFKERVRASEIQTGGEFGKPFQDVPPHYLIKAGCKFFQALTPGLEIDLLCDEPYYMALLGGTVTTLAIDETEDAAADPLTDVAEDNGRMFGGESYSVSRRSRTLGNPDTAAEYWYNTSDVYTFDYFQSVLLFDEYCLDIGIVKLRLDRHLNGNPICIMAKHVDGRYVYNFEIFHECLLSKSDQAPPGYGAKT</sequence>
<keyword evidence="2" id="KW-0472">Membrane</keyword>
<keyword evidence="5" id="KW-1185">Reference proteome</keyword>
<dbReference type="GeneID" id="8246246"/>
<keyword evidence="2" id="KW-1133">Transmembrane helix</keyword>
<dbReference type="STRING" id="296587.C1ECU0"/>
<dbReference type="OrthoDB" id="42898at2759"/>
<protein>
    <recommendedName>
        <fullName evidence="3">Domain of unknown function at the cortex 1 domain-containing protein</fullName>
    </recommendedName>
</protein>
<keyword evidence="2" id="KW-0812">Transmembrane</keyword>
<dbReference type="Proteomes" id="UP000002009">
    <property type="component" value="Chromosome 9"/>
</dbReference>